<accession>A0ABZ2KTB7</accession>
<evidence type="ECO:0000313" key="1">
    <source>
        <dbReference type="EMBL" id="WXB01913.1"/>
    </source>
</evidence>
<evidence type="ECO:0008006" key="3">
    <source>
        <dbReference type="Google" id="ProtNLM"/>
    </source>
</evidence>
<proteinExistence type="predicted"/>
<name>A0ABZ2KTB7_9BACT</name>
<reference evidence="1" key="1">
    <citation type="submission" date="2021-12" db="EMBL/GenBank/DDBJ databases">
        <title>Discovery of the Pendulisporaceae a myxobacterial family with distinct sporulation behavior and unique specialized metabolism.</title>
        <authorList>
            <person name="Garcia R."/>
            <person name="Popoff A."/>
            <person name="Bader C.D."/>
            <person name="Loehr J."/>
            <person name="Walesch S."/>
            <person name="Walt C."/>
            <person name="Boldt J."/>
            <person name="Bunk B."/>
            <person name="Haeckl F.J.F.P.J."/>
            <person name="Gunesch A.P."/>
            <person name="Birkelbach J."/>
            <person name="Nuebel U."/>
            <person name="Pietschmann T."/>
            <person name="Bach T."/>
            <person name="Mueller R."/>
        </authorList>
    </citation>
    <scope>NUCLEOTIDE SEQUENCE</scope>
    <source>
        <strain evidence="1">MSr11367</strain>
    </source>
</reference>
<protein>
    <recommendedName>
        <fullName evidence="3">YokE-like PH domain-containing protein</fullName>
    </recommendedName>
</protein>
<dbReference type="EMBL" id="CP089983">
    <property type="protein sequence ID" value="WXB01913.1"/>
    <property type="molecule type" value="Genomic_DNA"/>
</dbReference>
<dbReference type="Proteomes" id="UP001374803">
    <property type="component" value="Chromosome"/>
</dbReference>
<gene>
    <name evidence="1" type="ORF">LVJ94_33975</name>
</gene>
<keyword evidence="2" id="KW-1185">Reference proteome</keyword>
<sequence>MAFRFTEQHALSLIRPQLFPGEHLLFRMRGVQKPWYSRILARAGSLLWRNFLVVGTNQRVLLLRHRSLLGGYALMSVEGHAYGDIDFMKLGWGLFTKSLKLRLSGQRLSRKIVLGRFWMAGNFNEAANLVKAWQEQRRALASGASPLSLVGRNAA</sequence>
<dbReference type="RefSeq" id="WP_394831533.1">
    <property type="nucleotide sequence ID" value="NZ_CP089929.1"/>
</dbReference>
<evidence type="ECO:0000313" key="2">
    <source>
        <dbReference type="Proteomes" id="UP001374803"/>
    </source>
</evidence>
<organism evidence="1 2">
    <name type="scientific">Pendulispora rubella</name>
    <dbReference type="NCBI Taxonomy" id="2741070"/>
    <lineage>
        <taxon>Bacteria</taxon>
        <taxon>Pseudomonadati</taxon>
        <taxon>Myxococcota</taxon>
        <taxon>Myxococcia</taxon>
        <taxon>Myxococcales</taxon>
        <taxon>Sorangiineae</taxon>
        <taxon>Pendulisporaceae</taxon>
        <taxon>Pendulispora</taxon>
    </lineage>
</organism>